<name>A0ABX1R107_9ALTE</name>
<comment type="caution">
    <text evidence="5">The sequence shown here is derived from an EMBL/GenBank/DDBJ whole genome shotgun (WGS) entry which is preliminary data.</text>
</comment>
<evidence type="ECO:0000256" key="2">
    <source>
        <dbReference type="ARBA" id="ARBA00034247"/>
    </source>
</evidence>
<feature type="transmembrane region" description="Helical" evidence="3">
    <location>
        <begin position="74"/>
        <end position="92"/>
    </location>
</feature>
<dbReference type="RefSeq" id="WP_169209707.1">
    <property type="nucleotide sequence ID" value="NZ_JAATNW010000002.1"/>
</dbReference>
<reference evidence="5 6" key="1">
    <citation type="submission" date="2020-03" db="EMBL/GenBank/DDBJ databases">
        <title>Alteromonas ponticola sp. nov., isolated from seawater.</title>
        <authorList>
            <person name="Yoon J.-H."/>
            <person name="Kim Y.-O."/>
        </authorList>
    </citation>
    <scope>NUCLEOTIDE SEQUENCE [LARGE SCALE GENOMIC DNA]</scope>
    <source>
        <strain evidence="5 6">MYP5</strain>
    </source>
</reference>
<dbReference type="InterPro" id="IPR043128">
    <property type="entry name" value="Rev_trsase/Diguanyl_cyclase"/>
</dbReference>
<keyword evidence="3" id="KW-1133">Transmembrane helix</keyword>
<sequence length="342" mass="38076">MVKVLNSPEQIENHRKRLLIITFAVLGSVFLSSFGILSLLGDHFYLGVVLLFFLVTVIAIAVKAKNIEHVQRISIFLSTILFSLAIYLLVNGGNQGTGAYWTYPIVMLMILLVGPKVGLAFTLAYSVLSAVLIFGNFEFVYNYPEVHKVRISAATVSLLVLIIASEWIRFSSYSAISAISKAHQNLANTDALTKVLNRHGLQHALPRKAFKQNTVIALIDADSFKSLNDNYGHDFGDQVLITLANIIRQNVKGADLIARWGGEEFLLILFDTHLHDAEALVEKIKYKFSSFTFIHKGEKINCTFSAGMSNFESAEEFEQSLKKADERLYKAKEAGRNIVLAT</sequence>
<feature type="transmembrane region" description="Helical" evidence="3">
    <location>
        <begin position="149"/>
        <end position="168"/>
    </location>
</feature>
<feature type="transmembrane region" description="Helical" evidence="3">
    <location>
        <begin position="119"/>
        <end position="137"/>
    </location>
</feature>
<gene>
    <name evidence="5" type="ORF">HCJ96_03755</name>
</gene>
<dbReference type="InterPro" id="IPR029787">
    <property type="entry name" value="Nucleotide_cyclase"/>
</dbReference>
<dbReference type="PANTHER" id="PTHR45138:SF9">
    <property type="entry name" value="DIGUANYLATE CYCLASE DGCM-RELATED"/>
    <property type="match status" value="1"/>
</dbReference>
<dbReference type="EC" id="2.7.7.65" evidence="1"/>
<dbReference type="InterPro" id="IPR000160">
    <property type="entry name" value="GGDEF_dom"/>
</dbReference>
<dbReference type="CDD" id="cd01949">
    <property type="entry name" value="GGDEF"/>
    <property type="match status" value="1"/>
</dbReference>
<comment type="catalytic activity">
    <reaction evidence="2">
        <text>2 GTP = 3',3'-c-di-GMP + 2 diphosphate</text>
        <dbReference type="Rhea" id="RHEA:24898"/>
        <dbReference type="ChEBI" id="CHEBI:33019"/>
        <dbReference type="ChEBI" id="CHEBI:37565"/>
        <dbReference type="ChEBI" id="CHEBI:58805"/>
        <dbReference type="EC" id="2.7.7.65"/>
    </reaction>
</comment>
<feature type="transmembrane region" description="Helical" evidence="3">
    <location>
        <begin position="98"/>
        <end position="114"/>
    </location>
</feature>
<dbReference type="Gene3D" id="3.30.70.270">
    <property type="match status" value="1"/>
</dbReference>
<dbReference type="Pfam" id="PF00990">
    <property type="entry name" value="GGDEF"/>
    <property type="match status" value="1"/>
</dbReference>
<dbReference type="PROSITE" id="PS50887">
    <property type="entry name" value="GGDEF"/>
    <property type="match status" value="1"/>
</dbReference>
<evidence type="ECO:0000256" key="3">
    <source>
        <dbReference type="SAM" id="Phobius"/>
    </source>
</evidence>
<dbReference type="EMBL" id="JAATNW010000002">
    <property type="protein sequence ID" value="NMH59136.1"/>
    <property type="molecule type" value="Genomic_DNA"/>
</dbReference>
<accession>A0ABX1R107</accession>
<protein>
    <recommendedName>
        <fullName evidence="1">diguanylate cyclase</fullName>
        <ecNumber evidence="1">2.7.7.65</ecNumber>
    </recommendedName>
</protein>
<dbReference type="SUPFAM" id="SSF55073">
    <property type="entry name" value="Nucleotide cyclase"/>
    <property type="match status" value="1"/>
</dbReference>
<dbReference type="InterPro" id="IPR050469">
    <property type="entry name" value="Diguanylate_Cyclase"/>
</dbReference>
<evidence type="ECO:0000259" key="4">
    <source>
        <dbReference type="PROSITE" id="PS50887"/>
    </source>
</evidence>
<keyword evidence="3" id="KW-0472">Membrane</keyword>
<organism evidence="5 6">
    <name type="scientific">Alteromonas ponticola</name>
    <dbReference type="NCBI Taxonomy" id="2720613"/>
    <lineage>
        <taxon>Bacteria</taxon>
        <taxon>Pseudomonadati</taxon>
        <taxon>Pseudomonadota</taxon>
        <taxon>Gammaproteobacteria</taxon>
        <taxon>Alteromonadales</taxon>
        <taxon>Alteromonadaceae</taxon>
        <taxon>Alteromonas/Salinimonas group</taxon>
        <taxon>Alteromonas</taxon>
    </lineage>
</organism>
<keyword evidence="6" id="KW-1185">Reference proteome</keyword>
<evidence type="ECO:0000256" key="1">
    <source>
        <dbReference type="ARBA" id="ARBA00012528"/>
    </source>
</evidence>
<feature type="transmembrane region" description="Helical" evidence="3">
    <location>
        <begin position="43"/>
        <end position="62"/>
    </location>
</feature>
<dbReference type="SMART" id="SM00267">
    <property type="entry name" value="GGDEF"/>
    <property type="match status" value="1"/>
</dbReference>
<evidence type="ECO:0000313" key="6">
    <source>
        <dbReference type="Proteomes" id="UP000709336"/>
    </source>
</evidence>
<keyword evidence="3" id="KW-0812">Transmembrane</keyword>
<evidence type="ECO:0000313" key="5">
    <source>
        <dbReference type="EMBL" id="NMH59136.1"/>
    </source>
</evidence>
<dbReference type="NCBIfam" id="TIGR00254">
    <property type="entry name" value="GGDEF"/>
    <property type="match status" value="1"/>
</dbReference>
<feature type="transmembrane region" description="Helical" evidence="3">
    <location>
        <begin position="18"/>
        <end position="37"/>
    </location>
</feature>
<dbReference type="Proteomes" id="UP000709336">
    <property type="component" value="Unassembled WGS sequence"/>
</dbReference>
<dbReference type="PANTHER" id="PTHR45138">
    <property type="entry name" value="REGULATORY COMPONENTS OF SENSORY TRANSDUCTION SYSTEM"/>
    <property type="match status" value="1"/>
</dbReference>
<proteinExistence type="predicted"/>
<feature type="domain" description="GGDEF" evidence="4">
    <location>
        <begin position="212"/>
        <end position="342"/>
    </location>
</feature>